<dbReference type="Proteomes" id="UP000193411">
    <property type="component" value="Unassembled WGS sequence"/>
</dbReference>
<evidence type="ECO:0000256" key="2">
    <source>
        <dbReference type="SAM" id="Phobius"/>
    </source>
</evidence>
<dbReference type="SUPFAM" id="SSF50729">
    <property type="entry name" value="PH domain-like"/>
    <property type="match status" value="1"/>
</dbReference>
<evidence type="ECO:0000313" key="4">
    <source>
        <dbReference type="Proteomes" id="UP000193411"/>
    </source>
</evidence>
<keyword evidence="2" id="KW-0472">Membrane</keyword>
<dbReference type="Gene3D" id="2.30.29.30">
    <property type="entry name" value="Pleckstrin-homology domain (PH domain)/Phosphotyrosine-binding domain (PTB)"/>
    <property type="match status" value="1"/>
</dbReference>
<accession>A0A1Y2HTU5</accession>
<feature type="compositionally biased region" description="Low complexity" evidence="1">
    <location>
        <begin position="194"/>
        <end position="216"/>
    </location>
</feature>
<feature type="region of interest" description="Disordered" evidence="1">
    <location>
        <begin position="194"/>
        <end position="230"/>
    </location>
</feature>
<keyword evidence="2" id="KW-1133">Transmembrane helix</keyword>
<proteinExistence type="predicted"/>
<evidence type="ECO:0000313" key="3">
    <source>
        <dbReference type="EMBL" id="ORZ38016.1"/>
    </source>
</evidence>
<reference evidence="3 4" key="1">
    <citation type="submission" date="2016-07" db="EMBL/GenBank/DDBJ databases">
        <title>Pervasive Adenine N6-methylation of Active Genes in Fungi.</title>
        <authorList>
            <consortium name="DOE Joint Genome Institute"/>
            <person name="Mondo S.J."/>
            <person name="Dannebaum R.O."/>
            <person name="Kuo R.C."/>
            <person name="Labutti K."/>
            <person name="Haridas S."/>
            <person name="Kuo A."/>
            <person name="Salamov A."/>
            <person name="Ahrendt S.R."/>
            <person name="Lipzen A."/>
            <person name="Sullivan W."/>
            <person name="Andreopoulos W.B."/>
            <person name="Clum A."/>
            <person name="Lindquist E."/>
            <person name="Daum C."/>
            <person name="Ramamoorthy G.K."/>
            <person name="Gryganskyi A."/>
            <person name="Culley D."/>
            <person name="Magnuson J.K."/>
            <person name="James T.Y."/>
            <person name="O'Malley M.A."/>
            <person name="Stajich J.E."/>
            <person name="Spatafora J.W."/>
            <person name="Visel A."/>
            <person name="Grigoriev I.V."/>
        </authorList>
    </citation>
    <scope>NUCLEOTIDE SEQUENCE [LARGE SCALE GENOMIC DNA]</scope>
    <source>
        <strain evidence="3 4">PL171</strain>
    </source>
</reference>
<comment type="caution">
    <text evidence="3">The sequence shown here is derived from an EMBL/GenBank/DDBJ whole genome shotgun (WGS) entry which is preliminary data.</text>
</comment>
<evidence type="ECO:0008006" key="5">
    <source>
        <dbReference type="Google" id="ProtNLM"/>
    </source>
</evidence>
<keyword evidence="2" id="KW-0812">Transmembrane</keyword>
<protein>
    <recommendedName>
        <fullName evidence="5">PH domain-containing protein</fullName>
    </recommendedName>
</protein>
<sequence length="230" mass="23958">MFYTGQNTLLSGVVVSAFAFFDFGDSHLSAFIVKQIAIIYSVGFAFAALVGRIAVVELRTLGSSGAKAGGAAVGLSTSQSGSKIGAAHSPTPSSTAVQDGKSGTIKATLPVKKLNSLMSTWIRHHVGLHVNDGYLSLVPAREDPELGVVLRLQHIQFDSSGAFENCLEVSTKGKAWVIQFANAEDRDKWAGMLQSTSASRRGGGQTSSTGAGATSRKGMLQKAPSNGNVI</sequence>
<organism evidence="3 4">
    <name type="scientific">Catenaria anguillulae PL171</name>
    <dbReference type="NCBI Taxonomy" id="765915"/>
    <lineage>
        <taxon>Eukaryota</taxon>
        <taxon>Fungi</taxon>
        <taxon>Fungi incertae sedis</taxon>
        <taxon>Blastocladiomycota</taxon>
        <taxon>Blastocladiomycetes</taxon>
        <taxon>Blastocladiales</taxon>
        <taxon>Catenariaceae</taxon>
        <taxon>Catenaria</taxon>
    </lineage>
</organism>
<dbReference type="AlphaFoldDB" id="A0A1Y2HTU5"/>
<evidence type="ECO:0000256" key="1">
    <source>
        <dbReference type="SAM" id="MobiDB-lite"/>
    </source>
</evidence>
<dbReference type="InterPro" id="IPR011993">
    <property type="entry name" value="PH-like_dom_sf"/>
</dbReference>
<dbReference type="EMBL" id="MCFL01000010">
    <property type="protein sequence ID" value="ORZ38016.1"/>
    <property type="molecule type" value="Genomic_DNA"/>
</dbReference>
<feature type="transmembrane region" description="Helical" evidence="2">
    <location>
        <begin position="36"/>
        <end position="55"/>
    </location>
</feature>
<name>A0A1Y2HTU5_9FUNG</name>
<gene>
    <name evidence="3" type="ORF">BCR44DRAFT_1429423</name>
</gene>
<keyword evidence="4" id="KW-1185">Reference proteome</keyword>